<evidence type="ECO:0000256" key="3">
    <source>
        <dbReference type="ARBA" id="ARBA00022448"/>
    </source>
</evidence>
<feature type="transmembrane region" description="Helical" evidence="8">
    <location>
        <begin position="904"/>
        <end position="924"/>
    </location>
</feature>
<feature type="transmembrane region" description="Helical" evidence="8">
    <location>
        <begin position="12"/>
        <end position="31"/>
    </location>
</feature>
<evidence type="ECO:0000256" key="2">
    <source>
        <dbReference type="ARBA" id="ARBA00010942"/>
    </source>
</evidence>
<dbReference type="PATRIC" id="fig|1433126.3.peg.169"/>
<gene>
    <name evidence="9" type="ORF">BN938_0171</name>
</gene>
<dbReference type="HOGENOM" id="CLU_002755_1_2_10"/>
<dbReference type="STRING" id="1433126.BN938_0171"/>
<feature type="transmembrane region" description="Helical" evidence="8">
    <location>
        <begin position="955"/>
        <end position="972"/>
    </location>
</feature>
<dbReference type="InterPro" id="IPR001036">
    <property type="entry name" value="Acrflvin-R"/>
</dbReference>
<dbReference type="PANTHER" id="PTHR32063">
    <property type="match status" value="1"/>
</dbReference>
<evidence type="ECO:0000256" key="6">
    <source>
        <dbReference type="ARBA" id="ARBA00022989"/>
    </source>
</evidence>
<evidence type="ECO:0000256" key="4">
    <source>
        <dbReference type="ARBA" id="ARBA00022475"/>
    </source>
</evidence>
<evidence type="ECO:0000256" key="8">
    <source>
        <dbReference type="SAM" id="Phobius"/>
    </source>
</evidence>
<dbReference type="GO" id="GO:0042910">
    <property type="term" value="F:xenobiotic transmembrane transporter activity"/>
    <property type="evidence" value="ECO:0007669"/>
    <property type="project" value="TreeGrafter"/>
</dbReference>
<dbReference type="SUPFAM" id="SSF82866">
    <property type="entry name" value="Multidrug efflux transporter AcrB transmembrane domain"/>
    <property type="match status" value="2"/>
</dbReference>
<feature type="transmembrane region" description="Helical" evidence="8">
    <location>
        <begin position="528"/>
        <end position="547"/>
    </location>
</feature>
<dbReference type="GO" id="GO:0005886">
    <property type="term" value="C:plasma membrane"/>
    <property type="evidence" value="ECO:0007669"/>
    <property type="project" value="UniProtKB-SubCell"/>
</dbReference>
<keyword evidence="10" id="KW-1185">Reference proteome</keyword>
<keyword evidence="6 8" id="KW-1133">Transmembrane helix</keyword>
<feature type="transmembrane region" description="Helical" evidence="8">
    <location>
        <begin position="853"/>
        <end position="870"/>
    </location>
</feature>
<dbReference type="Gene3D" id="3.30.2090.10">
    <property type="entry name" value="Multidrug efflux transporter AcrB TolC docking domain, DN and DC subdomains"/>
    <property type="match status" value="2"/>
</dbReference>
<keyword evidence="3" id="KW-0813">Transport</keyword>
<evidence type="ECO:0000256" key="7">
    <source>
        <dbReference type="ARBA" id="ARBA00023136"/>
    </source>
</evidence>
<keyword evidence="7 8" id="KW-0472">Membrane</keyword>
<dbReference type="Proteomes" id="UP000027616">
    <property type="component" value="Chromosome I"/>
</dbReference>
<reference evidence="9 10" key="1">
    <citation type="journal article" date="2015" name="Genome Announc.">
        <title>Complete Genome Sequence of the Novel Leech Symbiont Mucinivorans hirudinis M3T.</title>
        <authorList>
            <person name="Nelson M.C."/>
            <person name="Bomar L."/>
            <person name="Graf J."/>
        </authorList>
    </citation>
    <scope>NUCLEOTIDE SEQUENCE [LARGE SCALE GENOMIC DNA]</scope>
    <source>
        <strain evidence="10">M3</strain>
    </source>
</reference>
<feature type="transmembrane region" description="Helical" evidence="8">
    <location>
        <begin position="877"/>
        <end position="898"/>
    </location>
</feature>
<dbReference type="Gene3D" id="3.30.70.1430">
    <property type="entry name" value="Multidrug efflux transporter AcrB pore domain"/>
    <property type="match status" value="2"/>
</dbReference>
<keyword evidence="4" id="KW-1003">Cell membrane</keyword>
<evidence type="ECO:0000313" key="10">
    <source>
        <dbReference type="Proteomes" id="UP000027616"/>
    </source>
</evidence>
<dbReference type="NCBIfam" id="TIGR00914">
    <property type="entry name" value="2A0601"/>
    <property type="match status" value="1"/>
</dbReference>
<feature type="transmembrane region" description="Helical" evidence="8">
    <location>
        <begin position="338"/>
        <end position="355"/>
    </location>
</feature>
<dbReference type="PANTHER" id="PTHR32063:SF4">
    <property type="entry name" value="SLR6043 PROTEIN"/>
    <property type="match status" value="1"/>
</dbReference>
<feature type="transmembrane region" description="Helical" evidence="8">
    <location>
        <begin position="388"/>
        <end position="407"/>
    </location>
</feature>
<accession>A0A060R5Z0</accession>
<proteinExistence type="inferred from homology"/>
<feature type="transmembrane region" description="Helical" evidence="8">
    <location>
        <begin position="362"/>
        <end position="382"/>
    </location>
</feature>
<dbReference type="EMBL" id="HG934468">
    <property type="protein sequence ID" value="CDN30277.1"/>
    <property type="molecule type" value="Genomic_DNA"/>
</dbReference>
<feature type="transmembrane region" description="Helical" evidence="8">
    <location>
        <begin position="439"/>
        <end position="457"/>
    </location>
</feature>
<dbReference type="Gene3D" id="3.30.70.1320">
    <property type="entry name" value="Multidrug efflux transporter AcrB pore domain like"/>
    <property type="match status" value="1"/>
</dbReference>
<feature type="transmembrane region" description="Helical" evidence="8">
    <location>
        <begin position="469"/>
        <end position="495"/>
    </location>
</feature>
<dbReference type="InterPro" id="IPR004763">
    <property type="entry name" value="CusA-like"/>
</dbReference>
<dbReference type="SUPFAM" id="SSF82693">
    <property type="entry name" value="Multidrug efflux transporter AcrB pore domain, PN1, PN2, PC1 and PC2 subdomains"/>
    <property type="match status" value="2"/>
</dbReference>
<dbReference type="Gene3D" id="1.20.1640.10">
    <property type="entry name" value="Multidrug efflux transporter AcrB transmembrane domain"/>
    <property type="match status" value="2"/>
</dbReference>
<evidence type="ECO:0000256" key="5">
    <source>
        <dbReference type="ARBA" id="ARBA00022692"/>
    </source>
</evidence>
<dbReference type="eggNOG" id="COG3696">
    <property type="taxonomic scope" value="Bacteria"/>
</dbReference>
<dbReference type="Pfam" id="PF00873">
    <property type="entry name" value="ACR_tran"/>
    <property type="match status" value="1"/>
</dbReference>
<dbReference type="PRINTS" id="PR00702">
    <property type="entry name" value="ACRIFLAVINRP"/>
</dbReference>
<organism evidence="9 10">
    <name type="scientific">Mucinivorans hirudinis</name>
    <dbReference type="NCBI Taxonomy" id="1433126"/>
    <lineage>
        <taxon>Bacteria</taxon>
        <taxon>Pseudomonadati</taxon>
        <taxon>Bacteroidota</taxon>
        <taxon>Bacteroidia</taxon>
        <taxon>Bacteroidales</taxon>
        <taxon>Rikenellaceae</taxon>
        <taxon>Mucinivorans</taxon>
    </lineage>
</organism>
<evidence type="ECO:0000313" key="9">
    <source>
        <dbReference type="EMBL" id="CDN30277.1"/>
    </source>
</evidence>
<sequence length="1016" mass="109878">MLNKIIEFSLDNRFVIVILSIMLLIGGTITASRMEVDVFPDLTAPTVVVMTEAPSMATEEVEKLVTFPLETAVNGATGVRRVRSNTMTGFSVVTVEFDWGTNIYTARQIVAEKISGVALPSGAEQPVLAPQSSLLGEVMVVGLTSDSTSMEELRTIADWSIRPRLLSTGGVAQVTVVGGDIKEYQIILKSNVVKQLGITLDEILAATASMNDNATGGIINEWGNEYIVRGLTRTTDTKAMGETVVKLNDDLSPITLADIADIQIGSKLPKMGDASVMGKQAVRLSITKQPAVGTIELTEKLDKTLEDIARTLPADVRMNTEIFRQAKFIQSSIDNIKWALFEGGILVIIILMVFLGNARTTIISLLAIPLSLLFSIIVLKIFGFSLNTMSLGGMAIAIGSLVDDAIIDVENVFKRLRERKGENPLKVIYDASVEIRSSIWNATLIIMVTFLPLFFLSGMEGRMLQPLGIAFIVSLFASMVVAITLTPVLSSYLLVRGVRNEKEVGIVRGMKRIYGRSLSYLLDNHKKIVVITTGAIFVLAAVVFMTLGRNFLPPFNEGSMAISVSALPGISLEGSRDIATLAEKKLMELPEVVTVSRKTGRAEMDEHALGTGTSEIDVPFVLKDRSRAAFFADVRERLASIKGIVFEIGQPISHRIDLLLSGTRANIAIKIFGDNLSELYRLGNEIKEATEGVEGWVDVVVEQQIERPELLVKPNRTQLAAWGITPAGFNEAMQVATIGQVVSQVYENGRTFDITLKENTMTRQALESVWVDGARGKVQLGSIATVESGSGFNTISRENVSRKLVVSGNVEGSDLRSVVGAIREIIAADITLPEGYHVAFGGQAESEQAASRTLLWTSLFAILVVFMLLYREFKKMSLTLVVMLNLPLAIIGGIFAVWATSGVISIPSIIGFISLFGIATRNGILLVSRFEHLRGEGVAIADCIKRGAVDRISPIVMTALTSGLALIPLALGGELPGNEIQSPLAVVILGGLLTSTLLNLFVVPVAYFLTTNYNKA</sequence>
<name>A0A060R5Z0_9BACT</name>
<feature type="transmembrane region" description="Helical" evidence="8">
    <location>
        <begin position="984"/>
        <end position="1009"/>
    </location>
</feature>
<dbReference type="SUPFAM" id="SSF82714">
    <property type="entry name" value="Multidrug efflux transporter AcrB TolC docking domain, DN and DC subdomains"/>
    <property type="match status" value="2"/>
</dbReference>
<dbReference type="AlphaFoldDB" id="A0A060R5Z0"/>
<comment type="subcellular location">
    <subcellularLocation>
        <location evidence="1">Cell membrane</location>
        <topology evidence="1">Multi-pass membrane protein</topology>
    </subcellularLocation>
</comment>
<evidence type="ECO:0000256" key="1">
    <source>
        <dbReference type="ARBA" id="ARBA00004651"/>
    </source>
</evidence>
<dbReference type="GO" id="GO:0008324">
    <property type="term" value="F:monoatomic cation transmembrane transporter activity"/>
    <property type="evidence" value="ECO:0007669"/>
    <property type="project" value="InterPro"/>
</dbReference>
<dbReference type="Gene3D" id="3.30.70.1440">
    <property type="entry name" value="Multidrug efflux transporter AcrB pore domain"/>
    <property type="match status" value="1"/>
</dbReference>
<dbReference type="KEGG" id="rbc:BN938_0171"/>
<dbReference type="InterPro" id="IPR027463">
    <property type="entry name" value="AcrB_DN_DC_subdom"/>
</dbReference>
<protein>
    <submittedName>
        <fullName evidence="9">Cobalt-zinc-cadmium resistance protein CzcA/Cation efflux system protein CusA</fullName>
    </submittedName>
</protein>
<dbReference type="OrthoDB" id="9758757at2"/>
<comment type="similarity">
    <text evidence="2">Belongs to the resistance-nodulation-cell division (RND) (TC 2.A.6) family.</text>
</comment>
<keyword evidence="5 8" id="KW-0812">Transmembrane</keyword>